<dbReference type="GO" id="GO:0016702">
    <property type="term" value="F:oxidoreductase activity, acting on single donors with incorporation of molecular oxygen, incorporation of two atoms of oxygen"/>
    <property type="evidence" value="ECO:0007669"/>
    <property type="project" value="UniProtKB-ARBA"/>
</dbReference>
<dbReference type="InterPro" id="IPR002733">
    <property type="entry name" value="AMMECR1_domain"/>
</dbReference>
<dbReference type="PANTHER" id="PTHR13016:SF0">
    <property type="entry name" value="AMME SYNDROME CANDIDATE GENE 1 PROTEIN"/>
    <property type="match status" value="1"/>
</dbReference>
<reference evidence="2" key="1">
    <citation type="journal article" date="2021" name="PeerJ">
        <title>Extensive microbial diversity within the chicken gut microbiome revealed by metagenomics and culture.</title>
        <authorList>
            <person name="Gilroy R."/>
            <person name="Ravi A."/>
            <person name="Getino M."/>
            <person name="Pursley I."/>
            <person name="Horton D.L."/>
            <person name="Alikhan N.F."/>
            <person name="Baker D."/>
            <person name="Gharbi K."/>
            <person name="Hall N."/>
            <person name="Watson M."/>
            <person name="Adriaenssens E.M."/>
            <person name="Foster-Nyarko E."/>
            <person name="Jarju S."/>
            <person name="Secka A."/>
            <person name="Antonio M."/>
            <person name="Oren A."/>
            <person name="Chaudhuri R.R."/>
            <person name="La Ragione R."/>
            <person name="Hildebrand F."/>
            <person name="Pallen M.J."/>
        </authorList>
    </citation>
    <scope>NUCLEOTIDE SEQUENCE</scope>
    <source>
        <strain evidence="2">ChiBcec15-3976</strain>
    </source>
</reference>
<name>A0A9D2RGI2_9FIRM</name>
<dbReference type="Gene3D" id="3.30.1490.150">
    <property type="entry name" value="Hypothetical protein ph0010, domain 2"/>
    <property type="match status" value="1"/>
</dbReference>
<evidence type="ECO:0000259" key="1">
    <source>
        <dbReference type="PROSITE" id="PS51112"/>
    </source>
</evidence>
<gene>
    <name evidence="2" type="primary">amrA</name>
    <name evidence="2" type="ORF">H9910_09290</name>
</gene>
<dbReference type="Gene3D" id="3.40.830.10">
    <property type="entry name" value="LigB-like"/>
    <property type="match status" value="1"/>
</dbReference>
<dbReference type="SUPFAM" id="SSF53213">
    <property type="entry name" value="LigB-like"/>
    <property type="match status" value="1"/>
</dbReference>
<evidence type="ECO:0000313" key="2">
    <source>
        <dbReference type="EMBL" id="HJD43182.1"/>
    </source>
</evidence>
<feature type="domain" description="AMMECR1" evidence="1">
    <location>
        <begin position="291"/>
        <end position="462"/>
    </location>
</feature>
<dbReference type="InterPro" id="IPR027623">
    <property type="entry name" value="AmmeMemoSam_A"/>
</dbReference>
<dbReference type="InterPro" id="IPR036071">
    <property type="entry name" value="AMMECR1_dom_sf"/>
</dbReference>
<dbReference type="Proteomes" id="UP000823909">
    <property type="component" value="Unassembled WGS sequence"/>
</dbReference>
<accession>A0A9D2RGI2</accession>
<dbReference type="EMBL" id="DWUU01000055">
    <property type="protein sequence ID" value="HJD43182.1"/>
    <property type="molecule type" value="Genomic_DNA"/>
</dbReference>
<dbReference type="InterPro" id="IPR023473">
    <property type="entry name" value="AMMECR1"/>
</dbReference>
<dbReference type="NCBIfam" id="TIGR04335">
    <property type="entry name" value="AmmeMemoSam_A"/>
    <property type="match status" value="1"/>
</dbReference>
<dbReference type="NCBIfam" id="TIGR00296">
    <property type="entry name" value="TIGR00296 family protein"/>
    <property type="match status" value="1"/>
</dbReference>
<dbReference type="Pfam" id="PF02900">
    <property type="entry name" value="LigB"/>
    <property type="match status" value="1"/>
</dbReference>
<dbReference type="GO" id="GO:0008198">
    <property type="term" value="F:ferrous iron binding"/>
    <property type="evidence" value="ECO:0007669"/>
    <property type="project" value="InterPro"/>
</dbReference>
<dbReference type="CDD" id="cd07951">
    <property type="entry name" value="ED_3B_N_AMMECR1"/>
    <property type="match status" value="1"/>
</dbReference>
<comment type="caution">
    <text evidence="2">The sequence shown here is derived from an EMBL/GenBank/DDBJ whole genome shotgun (WGS) entry which is preliminary data.</text>
</comment>
<dbReference type="PROSITE" id="PS51112">
    <property type="entry name" value="AMMECR1"/>
    <property type="match status" value="1"/>
</dbReference>
<evidence type="ECO:0000313" key="3">
    <source>
        <dbReference type="Proteomes" id="UP000823909"/>
    </source>
</evidence>
<organism evidence="2 3">
    <name type="scientific">Candidatus Mediterraneibacter quadrami</name>
    <dbReference type="NCBI Taxonomy" id="2838684"/>
    <lineage>
        <taxon>Bacteria</taxon>
        <taxon>Bacillati</taxon>
        <taxon>Bacillota</taxon>
        <taxon>Clostridia</taxon>
        <taxon>Lachnospirales</taxon>
        <taxon>Lachnospiraceae</taxon>
        <taxon>Mediterraneibacter</taxon>
    </lineage>
</organism>
<dbReference type="Gene3D" id="3.30.700.20">
    <property type="entry name" value="Hypothetical protein ph0010, domain 1"/>
    <property type="match status" value="1"/>
</dbReference>
<sequence>MSVKGAVMVPHPPLIVPEIGRGEERKIQATVDAYHQAARKIAQWKPDTVVVISPHSVMYAEYFHISPGKGTTGNFARFRVPQVKFRAEYDTEFAGLLEQEAEARDIPAGTLGERDPYLDHGTMVPLWFLDQYDRDYRLVRIGLSGLPLAVHYELGQCIRKAAELLDRSIAVIGSGDLSHKLKEDGPYGFQKEGPEYDARIMDVMGRAAFGELFDFTDSFCEKAAECGHRSFTIMAGALDGLAVKTERLSYEGTFGVGYGICTYEVTGRDPDRFFLEAYRKREEEKTAKRKEAEDVYVRLARETIETYVRTGRKICVPDGLPQEMYDRRAGVFVSLKKDGRLRGCIGTISAVQGSIAGEIIENAVSAATRDPRFHAVEREELDSLVYSVDVLGDTERISSPDELDVKRYGVVVSRGYRRGLLLPNLEGVDTVEEQIAIARQKAGIPKDADDIVLERFEVVRHQ</sequence>
<dbReference type="SUPFAM" id="SSF143447">
    <property type="entry name" value="AMMECR1-like"/>
    <property type="match status" value="1"/>
</dbReference>
<dbReference type="PANTHER" id="PTHR13016">
    <property type="entry name" value="AMMECR1 HOMOLOG"/>
    <property type="match status" value="1"/>
</dbReference>
<reference evidence="2" key="2">
    <citation type="submission" date="2021-04" db="EMBL/GenBank/DDBJ databases">
        <authorList>
            <person name="Gilroy R."/>
        </authorList>
    </citation>
    <scope>NUCLEOTIDE SEQUENCE</scope>
    <source>
        <strain evidence="2">ChiBcec15-3976</strain>
    </source>
</reference>
<protein>
    <submittedName>
        <fullName evidence="2">AmmeMemoRadiSam system protein A</fullName>
    </submittedName>
</protein>
<proteinExistence type="predicted"/>
<dbReference type="AlphaFoldDB" id="A0A9D2RGI2"/>
<dbReference type="InterPro" id="IPR004183">
    <property type="entry name" value="Xdiol_dOase_suB"/>
</dbReference>
<dbReference type="InterPro" id="IPR027485">
    <property type="entry name" value="AMMECR1_N"/>
</dbReference>
<dbReference type="Pfam" id="PF01871">
    <property type="entry name" value="AMMECR1"/>
    <property type="match status" value="1"/>
</dbReference>